<keyword evidence="2" id="KW-0238">DNA-binding</keyword>
<dbReference type="EMBL" id="QJRY01000008">
    <property type="protein sequence ID" value="PYB70718.1"/>
    <property type="molecule type" value="Genomic_DNA"/>
</dbReference>
<dbReference type="Gene3D" id="1.10.443.10">
    <property type="entry name" value="Intergrase catalytic core"/>
    <property type="match status" value="1"/>
</dbReference>
<keyword evidence="3" id="KW-0233">DNA recombination</keyword>
<dbReference type="SUPFAM" id="SSF56349">
    <property type="entry name" value="DNA breaking-rejoining enzymes"/>
    <property type="match status" value="1"/>
</dbReference>
<accession>A0ABX5NLH1</accession>
<dbReference type="Proteomes" id="UP000247536">
    <property type="component" value="Unassembled WGS sequence"/>
</dbReference>
<dbReference type="Gene3D" id="1.10.150.130">
    <property type="match status" value="1"/>
</dbReference>
<gene>
    <name evidence="4" type="ORF">DMY87_19805</name>
</gene>
<dbReference type="InterPro" id="IPR011010">
    <property type="entry name" value="DNA_brk_join_enz"/>
</dbReference>
<evidence type="ECO:0000313" key="4">
    <source>
        <dbReference type="EMBL" id="PYB70718.1"/>
    </source>
</evidence>
<evidence type="ECO:0000256" key="2">
    <source>
        <dbReference type="ARBA" id="ARBA00023125"/>
    </source>
</evidence>
<evidence type="ECO:0000313" key="5">
    <source>
        <dbReference type="Proteomes" id="UP000247536"/>
    </source>
</evidence>
<evidence type="ECO:0008006" key="6">
    <source>
        <dbReference type="Google" id="ProtNLM"/>
    </source>
</evidence>
<dbReference type="PANTHER" id="PTHR30349:SF64">
    <property type="entry name" value="PROPHAGE INTEGRASE INTD-RELATED"/>
    <property type="match status" value="1"/>
</dbReference>
<comment type="caution">
    <text evidence="4">The sequence shown here is derived from an EMBL/GenBank/DDBJ whole genome shotgun (WGS) entry which is preliminary data.</text>
</comment>
<reference evidence="4 5" key="1">
    <citation type="submission" date="2018-06" db="EMBL/GenBank/DDBJ databases">
        <title>Rhizobium wuzhouense sp. nov., isolated from roots of Oryza officinalis.</title>
        <authorList>
            <person name="Yuan T."/>
        </authorList>
    </citation>
    <scope>NUCLEOTIDE SEQUENCE [LARGE SCALE GENOMIC DNA]</scope>
    <source>
        <strain evidence="4 5">W44</strain>
    </source>
</reference>
<name>A0ABX5NLH1_9HYPH</name>
<sequence length="544" mass="60583">MLPLSWYTRVVHMGLSMPTPIRIGPNYYLRVRVPSDLKDRLKGVTVTVPVDGRPREVRIGEFVKVSLETAKAATAKVRFSETYDFLQRYWAMQRKPVERLTHKQLVALAGALRNVFVAAFEDEPGSPAKWMSVLDMNAAARVGKVNPLAIGGESRKAAGLTKRFGPMVDAFLAHQCVQLYPEQRSRLLELVVDSLDDAAMVTLRRAEGDYSPDTGAAKYPPLDIVNPKTSSAASERSTDGLTFESVINTQVSNKAAGKDAAPLREATVRKFRLTAAEFVAFRGSDLISTVTAQEADRWKRAMLADGKLSNNTVKQRIQNLKTMVEWVRKQTLGGLFPDFHPLQHVQAPEAAPVASEDRTFTLDEARATLLAARKENKPELRWLPWMCAYSGARINEVAQLRRDDFFQVGDDWFFQLTTKGGKSLKNRNSIRKVPVHPALIDEGLIDFVKSCPAGKRMFPPRSQPNISEWLRGEVGIKRAELAPNHGWRHLFEDLCVAGGVIDKARLYMTGRTTGASDEGYGRSQVLLQGLAKEMAKVPRIDLEA</sequence>
<dbReference type="PANTHER" id="PTHR30349">
    <property type="entry name" value="PHAGE INTEGRASE-RELATED"/>
    <property type="match status" value="1"/>
</dbReference>
<keyword evidence="1" id="KW-0229">DNA integration</keyword>
<dbReference type="InterPro" id="IPR050090">
    <property type="entry name" value="Tyrosine_recombinase_XerCD"/>
</dbReference>
<proteinExistence type="predicted"/>
<dbReference type="InterPro" id="IPR013762">
    <property type="entry name" value="Integrase-like_cat_sf"/>
</dbReference>
<dbReference type="InterPro" id="IPR010998">
    <property type="entry name" value="Integrase_recombinase_N"/>
</dbReference>
<protein>
    <recommendedName>
        <fullName evidence="6">Integrase</fullName>
    </recommendedName>
</protein>
<evidence type="ECO:0000256" key="1">
    <source>
        <dbReference type="ARBA" id="ARBA00022908"/>
    </source>
</evidence>
<keyword evidence="5" id="KW-1185">Reference proteome</keyword>
<organism evidence="4 5">
    <name type="scientific">Rhizobium wuzhouense</name>
    <dbReference type="NCBI Taxonomy" id="1986026"/>
    <lineage>
        <taxon>Bacteria</taxon>
        <taxon>Pseudomonadati</taxon>
        <taxon>Pseudomonadota</taxon>
        <taxon>Alphaproteobacteria</taxon>
        <taxon>Hyphomicrobiales</taxon>
        <taxon>Rhizobiaceae</taxon>
        <taxon>Rhizobium/Agrobacterium group</taxon>
        <taxon>Rhizobium</taxon>
    </lineage>
</organism>
<evidence type="ECO:0000256" key="3">
    <source>
        <dbReference type="ARBA" id="ARBA00023172"/>
    </source>
</evidence>